<reference evidence="4 5" key="1">
    <citation type="submission" date="2023-10" db="EMBL/GenBank/DDBJ databases">
        <title>Development of a sustainable strategy for remediation of hydrocarbon-contaminated territories based on the waste exchange concept.</title>
        <authorList>
            <person name="Krivoruchko A."/>
        </authorList>
    </citation>
    <scope>NUCLEOTIDE SEQUENCE [LARGE SCALE GENOMIC DNA]</scope>
    <source>
        <strain evidence="4 5">IEGM 1203</strain>
    </source>
</reference>
<comment type="similarity">
    <text evidence="1">Belongs to the transglycosylase family. Rpf subfamily.</text>
</comment>
<dbReference type="Pfam" id="PF01551">
    <property type="entry name" value="Peptidase_M23"/>
    <property type="match status" value="1"/>
</dbReference>
<gene>
    <name evidence="4" type="ORF">R3Q16_17765</name>
</gene>
<dbReference type="Gene3D" id="2.70.70.10">
    <property type="entry name" value="Glucose Permease (Domain IIA)"/>
    <property type="match status" value="1"/>
</dbReference>
<dbReference type="InterPro" id="IPR036779">
    <property type="entry name" value="LysM_dom_sf"/>
</dbReference>
<organism evidence="4 5">
    <name type="scientific">Rhodococcus globerulus</name>
    <dbReference type="NCBI Taxonomy" id="33008"/>
    <lineage>
        <taxon>Bacteria</taxon>
        <taxon>Bacillati</taxon>
        <taxon>Actinomycetota</taxon>
        <taxon>Actinomycetes</taxon>
        <taxon>Mycobacteriales</taxon>
        <taxon>Nocardiaceae</taxon>
        <taxon>Rhodococcus</taxon>
    </lineage>
</organism>
<dbReference type="PROSITE" id="PS51782">
    <property type="entry name" value="LYSM"/>
    <property type="match status" value="1"/>
</dbReference>
<accession>A0ABU4BW49</accession>
<dbReference type="SUPFAM" id="SSF54106">
    <property type="entry name" value="LysM domain"/>
    <property type="match status" value="1"/>
</dbReference>
<comment type="caution">
    <text evidence="4">The sequence shown here is derived from an EMBL/GenBank/DDBJ whole genome shotgun (WGS) entry which is preliminary data.</text>
</comment>
<dbReference type="Proteomes" id="UP001185927">
    <property type="component" value="Unassembled WGS sequence"/>
</dbReference>
<dbReference type="EMBL" id="JAWLKB010000007">
    <property type="protein sequence ID" value="MDV6268462.1"/>
    <property type="molecule type" value="Genomic_DNA"/>
</dbReference>
<dbReference type="PANTHER" id="PTHR21666">
    <property type="entry name" value="PEPTIDASE-RELATED"/>
    <property type="match status" value="1"/>
</dbReference>
<proteinExistence type="inferred from homology"/>
<keyword evidence="5" id="KW-1185">Reference proteome</keyword>
<evidence type="ECO:0000256" key="2">
    <source>
        <dbReference type="ARBA" id="ARBA00022801"/>
    </source>
</evidence>
<feature type="domain" description="LysM" evidence="3">
    <location>
        <begin position="331"/>
        <end position="376"/>
    </location>
</feature>
<dbReference type="InterPro" id="IPR023346">
    <property type="entry name" value="Lysozyme-like_dom_sf"/>
</dbReference>
<evidence type="ECO:0000313" key="4">
    <source>
        <dbReference type="EMBL" id="MDV6268462.1"/>
    </source>
</evidence>
<protein>
    <submittedName>
        <fullName evidence="4">Transglycosylase family protein</fullName>
    </submittedName>
</protein>
<name>A0ABU4BW49_RHOGO</name>
<dbReference type="RefSeq" id="WP_317542615.1">
    <property type="nucleotide sequence ID" value="NZ_JAWLKB010000007.1"/>
</dbReference>
<dbReference type="Gene3D" id="3.10.350.10">
    <property type="entry name" value="LysM domain"/>
    <property type="match status" value="1"/>
</dbReference>
<dbReference type="InterPro" id="IPR010618">
    <property type="entry name" value="RPF"/>
</dbReference>
<dbReference type="Pfam" id="PF01476">
    <property type="entry name" value="LysM"/>
    <property type="match status" value="1"/>
</dbReference>
<evidence type="ECO:0000313" key="5">
    <source>
        <dbReference type="Proteomes" id="UP001185927"/>
    </source>
</evidence>
<evidence type="ECO:0000256" key="1">
    <source>
        <dbReference type="ARBA" id="ARBA00010830"/>
    </source>
</evidence>
<dbReference type="SUPFAM" id="SSF51261">
    <property type="entry name" value="Duplicated hybrid motif"/>
    <property type="match status" value="1"/>
</dbReference>
<dbReference type="InterPro" id="IPR050570">
    <property type="entry name" value="Cell_wall_metabolism_enzyme"/>
</dbReference>
<dbReference type="CDD" id="cd12797">
    <property type="entry name" value="M23_peptidase"/>
    <property type="match status" value="1"/>
</dbReference>
<dbReference type="InterPro" id="IPR016047">
    <property type="entry name" value="M23ase_b-sheet_dom"/>
</dbReference>
<dbReference type="Gene3D" id="1.10.530.10">
    <property type="match status" value="1"/>
</dbReference>
<dbReference type="InterPro" id="IPR018392">
    <property type="entry name" value="LysM"/>
</dbReference>
<dbReference type="InterPro" id="IPR011055">
    <property type="entry name" value="Dup_hybrid_motif"/>
</dbReference>
<dbReference type="SUPFAM" id="SSF53955">
    <property type="entry name" value="Lysozyme-like"/>
    <property type="match status" value="1"/>
</dbReference>
<dbReference type="PANTHER" id="PTHR21666:SF270">
    <property type="entry name" value="MUREIN HYDROLASE ACTIVATOR ENVC"/>
    <property type="match status" value="1"/>
</dbReference>
<sequence>MGDLVHHAAQQLITAACREIADTDQGKVMGKHRKHHRSHATRFITLAAGAGALTAIGTFANTGVASAHDWSQVAMCESSGNWSINTGNGFYGGLQFTQSTWDAYKPAGAPARADMASVADQVAAAEATLDAQGIGAWPVCGTHLGWGGVTPGSANVISSTLPSAEEAIHVAPLHAGNSCSWEWPVDGVLSQGFHAGHDGADFAVNVGTVLHAPTSGTISVAGPYDPGGYGTYIQLEADTGEQIQMGHLSETWVGEGSHVEAGDQIGATGNTGSSTGPHLHLRIHSGGAVDPVAFLKSTGACDTGASVTPGPTFAPALNAPAPEPATSAVDDTVTVSEGDTLFDLASARGKNWQEVWAMNAWITNPDQIFVGDLIKF</sequence>
<keyword evidence="2" id="KW-0378">Hydrolase</keyword>
<dbReference type="CDD" id="cd13925">
    <property type="entry name" value="RPF"/>
    <property type="match status" value="1"/>
</dbReference>
<dbReference type="Pfam" id="PF06737">
    <property type="entry name" value="Transglycosylas"/>
    <property type="match status" value="1"/>
</dbReference>
<evidence type="ECO:0000259" key="3">
    <source>
        <dbReference type="PROSITE" id="PS51782"/>
    </source>
</evidence>